<dbReference type="AlphaFoldDB" id="J0YJK2"/>
<dbReference type="PATRIC" id="fig|1094551.3.peg.1371"/>
<comment type="caution">
    <text evidence="1">The sequence shown here is derived from an EMBL/GenBank/DDBJ whole genome shotgun (WGS) entry which is preliminary data.</text>
</comment>
<dbReference type="Proteomes" id="UP000008761">
    <property type="component" value="Unassembled WGS sequence"/>
</dbReference>
<evidence type="ECO:0000313" key="1">
    <source>
        <dbReference type="EMBL" id="EJF74728.1"/>
    </source>
</evidence>
<name>J0YJK2_9HYPH</name>
<reference evidence="1 2" key="1">
    <citation type="submission" date="2012-03" db="EMBL/GenBank/DDBJ databases">
        <title>The Genome Sequence of Bartonella alsatica IBS 382.</title>
        <authorList>
            <consortium name="The Broad Institute Genome Sequencing Platform"/>
            <consortium name="The Broad Institute Genome Sequencing Center for Infectious Disease"/>
            <person name="Feldgarden M."/>
            <person name="Kirby J."/>
            <person name="Kosoy M."/>
            <person name="Birtles R."/>
            <person name="Probert W.S."/>
            <person name="Chiaraviglio L."/>
            <person name="Young S.K."/>
            <person name="Zeng Q."/>
            <person name="Gargeya S."/>
            <person name="Fitzgerald M."/>
            <person name="Haas B."/>
            <person name="Abouelleil A."/>
            <person name="Alvarado L."/>
            <person name="Arachchi H.M."/>
            <person name="Berlin A."/>
            <person name="Chapman S.B."/>
            <person name="Gearin G."/>
            <person name="Goldberg J."/>
            <person name="Griggs A."/>
            <person name="Gujja S."/>
            <person name="Hansen M."/>
            <person name="Heiman D."/>
            <person name="Howarth C."/>
            <person name="Larimer J."/>
            <person name="Lui A."/>
            <person name="MacDonald P.J.P."/>
            <person name="McCowen C."/>
            <person name="Montmayeur A."/>
            <person name="Murphy C."/>
            <person name="Neiman D."/>
            <person name="Pearson M."/>
            <person name="Priest M."/>
            <person name="Roberts A."/>
            <person name="Saif S."/>
            <person name="Shea T."/>
            <person name="Sisk P."/>
            <person name="Stolte C."/>
            <person name="Sykes S."/>
            <person name="Wortman J."/>
            <person name="Nusbaum C."/>
            <person name="Birren B."/>
        </authorList>
    </citation>
    <scope>NUCLEOTIDE SEQUENCE [LARGE SCALE GENOMIC DNA]</scope>
    <source>
        <strain evidence="1 2">IBS 382</strain>
    </source>
</reference>
<sequence length="51" mass="5675">MYLQNEDTLLLISDMRKCGVNLSVLGLGRKAPYIGREDAIKIGDGFFILCL</sequence>
<evidence type="ECO:0000313" key="2">
    <source>
        <dbReference type="Proteomes" id="UP000008761"/>
    </source>
</evidence>
<proteinExistence type="predicted"/>
<gene>
    <name evidence="1" type="ORF">MEC_01252</name>
</gene>
<accession>J0YJK2</accession>
<dbReference type="EMBL" id="AIME01000006">
    <property type="protein sequence ID" value="EJF74728.1"/>
    <property type="molecule type" value="Genomic_DNA"/>
</dbReference>
<protein>
    <submittedName>
        <fullName evidence="1">Uncharacterized protein</fullName>
    </submittedName>
</protein>
<organism evidence="1 2">
    <name type="scientific">Bartonella alsatica IBS 382</name>
    <dbReference type="NCBI Taxonomy" id="1094551"/>
    <lineage>
        <taxon>Bacteria</taxon>
        <taxon>Pseudomonadati</taxon>
        <taxon>Pseudomonadota</taxon>
        <taxon>Alphaproteobacteria</taxon>
        <taxon>Hyphomicrobiales</taxon>
        <taxon>Bartonellaceae</taxon>
        <taxon>Bartonella</taxon>
    </lineage>
</organism>
<dbReference type="STRING" id="1094551.MEC_01252"/>
<dbReference type="HOGENOM" id="CLU_3095977_0_0_5"/>